<evidence type="ECO:0000259" key="16">
    <source>
        <dbReference type="Pfam" id="PF04446"/>
    </source>
</evidence>
<evidence type="ECO:0000256" key="8">
    <source>
        <dbReference type="ARBA" id="ARBA00022695"/>
    </source>
</evidence>
<keyword evidence="9" id="KW-0479">Metal-binding</keyword>
<dbReference type="GO" id="GO:0000287">
    <property type="term" value="F:magnesium ion binding"/>
    <property type="evidence" value="ECO:0007669"/>
    <property type="project" value="InterPro"/>
</dbReference>
<dbReference type="EC" id="2.7.7.79" evidence="4"/>
<accession>A0A161HIR7</accession>
<comment type="similarity">
    <text evidence="3">Belongs to the tRNA(His) guanylyltransferase family.</text>
</comment>
<evidence type="ECO:0000313" key="18">
    <source>
        <dbReference type="EMBL" id="ANB12457.1"/>
    </source>
</evidence>
<dbReference type="InterPro" id="IPR038469">
    <property type="entry name" value="tRNAHis_GuaTrfase_Thg1_sf"/>
</dbReference>
<evidence type="ECO:0000256" key="9">
    <source>
        <dbReference type="ARBA" id="ARBA00022723"/>
    </source>
</evidence>
<evidence type="ECO:0000256" key="1">
    <source>
        <dbReference type="ARBA" id="ARBA00001946"/>
    </source>
</evidence>
<evidence type="ECO:0000256" key="5">
    <source>
        <dbReference type="ARBA" id="ARBA00015443"/>
    </source>
</evidence>
<comment type="function">
    <text evidence="2">Adds a GMP to the 5'-end of tRNA(His) after transcription and RNase P cleavage.</text>
</comment>
<sequence length="229" mass="26105">MNGAAKAVMTALPDIFIAYGDSDEYSFVLDKDCQLFERRESKLVSTVVSTFTAHYISLWDEFFPGRKLELNHLPTFDGRAVVYPSKTIVRDYLAWRQADCHINNLYNTTFWTLVQDGGLTTKEAEEKLKGTLSSDKNEILFSQFGINYNKEPEIFKKGTVIVREYETPNTDGPSPVSTPTPTQPSTPPAPLTQRQLQRRLKKKSKATISTLHTDIIGDDFWNKRPYLLE</sequence>
<keyword evidence="7" id="KW-0819">tRNA processing</keyword>
<dbReference type="GO" id="GO:0042802">
    <property type="term" value="F:identical protein binding"/>
    <property type="evidence" value="ECO:0007669"/>
    <property type="project" value="EnsemblFungi"/>
</dbReference>
<keyword evidence="11" id="KW-0460">Magnesium</keyword>
<feature type="domain" description="Thg1 C-terminal" evidence="17">
    <location>
        <begin position="88"/>
        <end position="217"/>
    </location>
</feature>
<gene>
    <name evidence="18" type="primary">THG1</name>
    <name evidence="18" type="ORF">AWJ20_712</name>
</gene>
<proteinExistence type="inferred from homology"/>
<feature type="region of interest" description="Disordered" evidence="15">
    <location>
        <begin position="165"/>
        <end position="194"/>
    </location>
</feature>
<comment type="cofactor">
    <cofactor evidence="1">
        <name>Mg(2+)</name>
        <dbReference type="ChEBI" id="CHEBI:18420"/>
    </cofactor>
</comment>
<dbReference type="PANTHER" id="PTHR12729">
    <property type="entry name" value="TRNA(HIS) GUANYLYLTRANSFERASE-RELATED"/>
    <property type="match status" value="1"/>
</dbReference>
<dbReference type="FunFam" id="3.30.70.3000:FF:000001">
    <property type="entry name" value="tRNA(His) guanylyltransferase"/>
    <property type="match status" value="1"/>
</dbReference>
<dbReference type="KEGG" id="slb:AWJ20_712"/>
<evidence type="ECO:0000256" key="7">
    <source>
        <dbReference type="ARBA" id="ARBA00022694"/>
    </source>
</evidence>
<keyword evidence="12" id="KW-0342">GTP-binding</keyword>
<dbReference type="PANTHER" id="PTHR12729:SF6">
    <property type="entry name" value="TRNA(HIS) GUANYLYLTRANSFERASE-RELATED"/>
    <property type="match status" value="1"/>
</dbReference>
<feature type="domain" description="tRNAHis guanylyltransferase catalytic" evidence="16">
    <location>
        <begin position="1"/>
        <end position="84"/>
    </location>
</feature>
<evidence type="ECO:0000256" key="2">
    <source>
        <dbReference type="ARBA" id="ARBA00002939"/>
    </source>
</evidence>
<dbReference type="EMBL" id="CP014501">
    <property type="protein sequence ID" value="ANB12457.1"/>
    <property type="molecule type" value="Genomic_DNA"/>
</dbReference>
<feature type="compositionally biased region" description="Pro residues" evidence="15">
    <location>
        <begin position="176"/>
        <end position="190"/>
    </location>
</feature>
<keyword evidence="10" id="KW-0547">Nucleotide-binding</keyword>
<organism evidence="18 19">
    <name type="scientific">Sugiyamaella lignohabitans</name>
    <dbReference type="NCBI Taxonomy" id="796027"/>
    <lineage>
        <taxon>Eukaryota</taxon>
        <taxon>Fungi</taxon>
        <taxon>Dikarya</taxon>
        <taxon>Ascomycota</taxon>
        <taxon>Saccharomycotina</taxon>
        <taxon>Dipodascomycetes</taxon>
        <taxon>Dipodascales</taxon>
        <taxon>Trichomonascaceae</taxon>
        <taxon>Sugiyamaella</taxon>
    </lineage>
</organism>
<evidence type="ECO:0000256" key="3">
    <source>
        <dbReference type="ARBA" id="ARBA00010113"/>
    </source>
</evidence>
<evidence type="ECO:0000256" key="11">
    <source>
        <dbReference type="ARBA" id="ARBA00022842"/>
    </source>
</evidence>
<dbReference type="GO" id="GO:0005525">
    <property type="term" value="F:GTP binding"/>
    <property type="evidence" value="ECO:0007669"/>
    <property type="project" value="UniProtKB-KW"/>
</dbReference>
<evidence type="ECO:0000256" key="10">
    <source>
        <dbReference type="ARBA" id="ARBA00022741"/>
    </source>
</evidence>
<name>A0A161HIR7_9ASCO</name>
<evidence type="ECO:0000313" key="19">
    <source>
        <dbReference type="Proteomes" id="UP000189580"/>
    </source>
</evidence>
<evidence type="ECO:0000256" key="13">
    <source>
        <dbReference type="ARBA" id="ARBA00032480"/>
    </source>
</evidence>
<comment type="catalytic activity">
    <reaction evidence="14">
        <text>a 5'-end ribonucleotide-tRNA(His) + GTP + ATP + H2O = a 5'-end phospho-guanosine-ribonucleotide-tRNA(His) + AMP + 2 diphosphate + H(+)</text>
        <dbReference type="Rhea" id="RHEA:54564"/>
        <dbReference type="Rhea" id="RHEA-COMP:14193"/>
        <dbReference type="Rhea" id="RHEA-COMP:14917"/>
        <dbReference type="ChEBI" id="CHEBI:15377"/>
        <dbReference type="ChEBI" id="CHEBI:15378"/>
        <dbReference type="ChEBI" id="CHEBI:30616"/>
        <dbReference type="ChEBI" id="CHEBI:33019"/>
        <dbReference type="ChEBI" id="CHEBI:37565"/>
        <dbReference type="ChEBI" id="CHEBI:138282"/>
        <dbReference type="ChEBI" id="CHEBI:141847"/>
        <dbReference type="ChEBI" id="CHEBI:456215"/>
        <dbReference type="EC" id="2.7.7.79"/>
    </reaction>
</comment>
<dbReference type="InterPro" id="IPR007537">
    <property type="entry name" value="tRNAHis_GuaTrfase_Thg1"/>
</dbReference>
<dbReference type="InterPro" id="IPR025845">
    <property type="entry name" value="Thg1_C_dom"/>
</dbReference>
<dbReference type="Pfam" id="PF04446">
    <property type="entry name" value="Thg1"/>
    <property type="match status" value="1"/>
</dbReference>
<evidence type="ECO:0000256" key="12">
    <source>
        <dbReference type="ARBA" id="ARBA00023134"/>
    </source>
</evidence>
<keyword evidence="19" id="KW-1185">Reference proteome</keyword>
<dbReference type="GeneID" id="30037775"/>
<dbReference type="RefSeq" id="XP_018734934.1">
    <property type="nucleotide sequence ID" value="XM_018882669.1"/>
</dbReference>
<evidence type="ECO:0000259" key="17">
    <source>
        <dbReference type="Pfam" id="PF14413"/>
    </source>
</evidence>
<evidence type="ECO:0000256" key="4">
    <source>
        <dbReference type="ARBA" id="ARBA00012511"/>
    </source>
</evidence>
<dbReference type="Gene3D" id="3.30.70.3000">
    <property type="match status" value="1"/>
</dbReference>
<evidence type="ECO:0000256" key="15">
    <source>
        <dbReference type="SAM" id="MobiDB-lite"/>
    </source>
</evidence>
<keyword evidence="6" id="KW-0808">Transferase</keyword>
<dbReference type="Proteomes" id="UP000189580">
    <property type="component" value="Chromosome a"/>
</dbReference>
<dbReference type="InterPro" id="IPR024956">
    <property type="entry name" value="tRNAHis_GuaTrfase_cat"/>
</dbReference>
<keyword evidence="8" id="KW-0548">Nucleotidyltransferase</keyword>
<dbReference type="GO" id="GO:0006400">
    <property type="term" value="P:tRNA modification"/>
    <property type="evidence" value="ECO:0007669"/>
    <property type="project" value="EnsemblFungi"/>
</dbReference>
<reference evidence="18 19" key="1">
    <citation type="submission" date="2016-02" db="EMBL/GenBank/DDBJ databases">
        <title>Complete genome sequence and transcriptome regulation of the pentose utilising yeast Sugiyamaella lignohabitans.</title>
        <authorList>
            <person name="Bellasio M."/>
            <person name="Peymann A."/>
            <person name="Valli M."/>
            <person name="Sipitzky M."/>
            <person name="Graf A."/>
            <person name="Sauer M."/>
            <person name="Marx H."/>
            <person name="Mattanovich D."/>
        </authorList>
    </citation>
    <scope>NUCLEOTIDE SEQUENCE [LARGE SCALE GENOMIC DNA]</scope>
    <source>
        <strain evidence="18 19">CBS 10342</strain>
    </source>
</reference>
<dbReference type="GO" id="GO:0008193">
    <property type="term" value="F:tRNA guanylyltransferase activity"/>
    <property type="evidence" value="ECO:0007669"/>
    <property type="project" value="UniProtKB-EC"/>
</dbReference>
<dbReference type="OrthoDB" id="62560at2759"/>
<evidence type="ECO:0000256" key="6">
    <source>
        <dbReference type="ARBA" id="ARBA00022679"/>
    </source>
</evidence>
<dbReference type="Pfam" id="PF14413">
    <property type="entry name" value="Thg1C"/>
    <property type="match status" value="1"/>
</dbReference>
<evidence type="ECO:0000256" key="14">
    <source>
        <dbReference type="ARBA" id="ARBA00047281"/>
    </source>
</evidence>
<dbReference type="AlphaFoldDB" id="A0A161HIR7"/>
<protein>
    <recommendedName>
        <fullName evidence="5">tRNA(His) guanylyltransferase</fullName>
        <ecNumber evidence="4">2.7.7.79</ecNumber>
    </recommendedName>
    <alternativeName>
        <fullName evidence="13">tRNA-histidine guanylyltransferase</fullName>
    </alternativeName>
</protein>